<organism evidence="2 3">
    <name type="scientific">Pseudonocardia kunmingensis</name>
    <dbReference type="NCBI Taxonomy" id="630975"/>
    <lineage>
        <taxon>Bacteria</taxon>
        <taxon>Bacillati</taxon>
        <taxon>Actinomycetota</taxon>
        <taxon>Actinomycetes</taxon>
        <taxon>Pseudonocardiales</taxon>
        <taxon>Pseudonocardiaceae</taxon>
        <taxon>Pseudonocardia</taxon>
    </lineage>
</organism>
<dbReference type="Pfam" id="PF01243">
    <property type="entry name" value="PNPOx_N"/>
    <property type="match status" value="1"/>
</dbReference>
<proteinExistence type="predicted"/>
<sequence>MGKVYDGIDAAMAAWIQKQPVFFVATAPLAADGLVNLSPKGTMGTFRVVDAHTFAYLDMTGSGVETVAHLRENGRICVMFCAFEGRPTIVRLHGTGRAVLVDDPGYEAELAPFGDAAEIRRPYLRGVVRVEVARVSDSCGYSVPQMDLVAERETLDAVWSSRDDERIARYHAERNAVSLDGLPGLAARTTQPQLPPAC</sequence>
<dbReference type="OrthoDB" id="115989at2"/>
<evidence type="ECO:0000313" key="2">
    <source>
        <dbReference type="EMBL" id="TQM14458.1"/>
    </source>
</evidence>
<name>A0A543DYQ6_9PSEU</name>
<dbReference type="RefSeq" id="WP_142048901.1">
    <property type="nucleotide sequence ID" value="NZ_VFPA01000001.1"/>
</dbReference>
<dbReference type="Proteomes" id="UP000315677">
    <property type="component" value="Unassembled WGS sequence"/>
</dbReference>
<accession>A0A543DYQ6</accession>
<dbReference type="PANTHER" id="PTHR39336">
    <property type="entry name" value="PYRIDOXAMINE PHOSPHATE OXIDASE FAMILY PROTEIN (AFU_ORTHOLOGUE AFUA_6G11440)"/>
    <property type="match status" value="1"/>
</dbReference>
<comment type="caution">
    <text evidence="2">The sequence shown here is derived from an EMBL/GenBank/DDBJ whole genome shotgun (WGS) entry which is preliminary data.</text>
</comment>
<dbReference type="InterPro" id="IPR012349">
    <property type="entry name" value="Split_barrel_FMN-bd"/>
</dbReference>
<keyword evidence="3" id="KW-1185">Reference proteome</keyword>
<evidence type="ECO:0000259" key="1">
    <source>
        <dbReference type="Pfam" id="PF01243"/>
    </source>
</evidence>
<dbReference type="PANTHER" id="PTHR39336:SF1">
    <property type="entry name" value="PYRIDOXAMINE PHOSPHATE OXIDASE FAMILY PROTEIN (AFU_ORTHOLOGUE AFUA_6G11440)"/>
    <property type="match status" value="1"/>
</dbReference>
<dbReference type="InterPro" id="IPR011576">
    <property type="entry name" value="Pyridox_Oxase_N"/>
</dbReference>
<feature type="domain" description="Pyridoxamine 5'-phosphate oxidase N-terminal" evidence="1">
    <location>
        <begin position="9"/>
        <end position="138"/>
    </location>
</feature>
<dbReference type="Gene3D" id="2.30.110.10">
    <property type="entry name" value="Electron Transport, Fmn-binding Protein, Chain A"/>
    <property type="match status" value="1"/>
</dbReference>
<dbReference type="AlphaFoldDB" id="A0A543DYQ6"/>
<dbReference type="EMBL" id="VFPA01000001">
    <property type="protein sequence ID" value="TQM14458.1"/>
    <property type="molecule type" value="Genomic_DNA"/>
</dbReference>
<protein>
    <submittedName>
        <fullName evidence="2">Pyridoxamine 5'-phosphate oxidase</fullName>
    </submittedName>
</protein>
<reference evidence="2 3" key="1">
    <citation type="submission" date="2019-06" db="EMBL/GenBank/DDBJ databases">
        <title>Sequencing the genomes of 1000 actinobacteria strains.</title>
        <authorList>
            <person name="Klenk H.-P."/>
        </authorList>
    </citation>
    <scope>NUCLEOTIDE SEQUENCE [LARGE SCALE GENOMIC DNA]</scope>
    <source>
        <strain evidence="2 3">DSM 45301</strain>
    </source>
</reference>
<gene>
    <name evidence="2" type="ORF">FB558_1222</name>
</gene>
<dbReference type="SUPFAM" id="SSF50475">
    <property type="entry name" value="FMN-binding split barrel"/>
    <property type="match status" value="1"/>
</dbReference>
<evidence type="ECO:0000313" key="3">
    <source>
        <dbReference type="Proteomes" id="UP000315677"/>
    </source>
</evidence>